<keyword evidence="8" id="KW-0282">Flagellum</keyword>
<keyword evidence="8" id="KW-0966">Cell projection</keyword>
<dbReference type="Pfam" id="PF07195">
    <property type="entry name" value="FliD_C"/>
    <property type="match status" value="1"/>
</dbReference>
<dbReference type="GO" id="GO:0009424">
    <property type="term" value="C:bacterial-type flagellum hook"/>
    <property type="evidence" value="ECO:0007669"/>
    <property type="project" value="UniProtKB-UniRule"/>
</dbReference>
<dbReference type="GO" id="GO:0009421">
    <property type="term" value="C:bacterial-type flagellum filament cap"/>
    <property type="evidence" value="ECO:0007669"/>
    <property type="project" value="InterPro"/>
</dbReference>
<dbReference type="GO" id="GO:0007155">
    <property type="term" value="P:cell adhesion"/>
    <property type="evidence" value="ECO:0007669"/>
    <property type="project" value="InterPro"/>
</dbReference>
<dbReference type="GO" id="GO:0005576">
    <property type="term" value="C:extracellular region"/>
    <property type="evidence" value="ECO:0007669"/>
    <property type="project" value="UniProtKB-SubCell"/>
</dbReference>
<comment type="subcellular location">
    <subcellularLocation>
        <location evidence="5">Secreted</location>
    </subcellularLocation>
    <subcellularLocation>
        <location evidence="5">Bacterial flagellum</location>
    </subcellularLocation>
</comment>
<dbReference type="RefSeq" id="WP_084858240.1">
    <property type="nucleotide sequence ID" value="NZ_NBWC01000030.1"/>
</dbReference>
<accession>A0A1X0ZS44</accession>
<keyword evidence="3 5" id="KW-0175">Coiled coil</keyword>
<feature type="domain" description="Flagellar hook-associated protein 2 C-terminal" evidence="7">
    <location>
        <begin position="211"/>
        <end position="431"/>
    </location>
</feature>
<dbReference type="InterPro" id="IPR010810">
    <property type="entry name" value="Flagellin_hook_IN_motif"/>
</dbReference>
<evidence type="ECO:0000256" key="4">
    <source>
        <dbReference type="ARBA" id="ARBA00023143"/>
    </source>
</evidence>
<evidence type="ECO:0000256" key="1">
    <source>
        <dbReference type="ARBA" id="ARBA00009764"/>
    </source>
</evidence>
<sequence length="451" mass="46582">MASTTVSGIGSGIDTQAIVKALADAEKAPKQQQINTQTTTATTTLSAIGTIKSALETFRAAIAKLNTQASFNGLAATSSDDKVAKITLADGASAGNYALEVTQLATASKIASKVYSGTSTSVNSSGEAQTLTIGQGDATYSVSIAAGATLQQARDTINGQLQSKGITANIVTDASGSRLVFSSTKMGEGTDLTLGGDSELATDTQVIAKPQNAKYTLDGLALESKSNTITGAVSGVNIELVAAGKSSLSVSTNNDTLKASVQSFVTAYNALMTAINTQTKVTTGANDESAKGATLTGDSTMRSLVNSIRSEVSRSMGSGGLRTLSQLGINTVQKTGLLELDEKKWDAAVKTYGADISGLFTGKDGLLSRMTAATDDYTKAGGILATRQDSLTKQLKELEESQASLDRRIETLTQTLSKKYNAMDTLVAQLKGTSDSVMTTLNALNNPNKDR</sequence>
<evidence type="ECO:0000313" key="9">
    <source>
        <dbReference type="Proteomes" id="UP000193675"/>
    </source>
</evidence>
<dbReference type="InterPro" id="IPR003481">
    <property type="entry name" value="FliD_N"/>
</dbReference>
<reference evidence="8 9" key="1">
    <citation type="submission" date="2017-04" db="EMBL/GenBank/DDBJ databases">
        <title>Presence of VIM-2 positive Pseudomonas species in chickens and their surrounding environment.</title>
        <authorList>
            <person name="Zhang R."/>
        </authorList>
    </citation>
    <scope>NUCLEOTIDE SEQUENCE [LARGE SCALE GENOMIC DNA]</scope>
    <source>
        <strain evidence="8 9">DZ-C18</strain>
    </source>
</reference>
<evidence type="ECO:0000256" key="3">
    <source>
        <dbReference type="ARBA" id="ARBA00023054"/>
    </source>
</evidence>
<comment type="function">
    <text evidence="5">Required for morphogenesis and for the elongation of the flagellar filament by facilitating polymerization of the flagellin monomers at the tip of growing filament. Forms a capping structure, which prevents flagellin subunits (transported through the central channel of the flagellum) from leaking out without polymerization at the distal end.</text>
</comment>
<feature type="domain" description="Flagellar hook-associated protein 2 N-terminal" evidence="6">
    <location>
        <begin position="11"/>
        <end position="107"/>
    </location>
</feature>
<dbReference type="InterPro" id="IPR040026">
    <property type="entry name" value="FliD"/>
</dbReference>
<evidence type="ECO:0000256" key="2">
    <source>
        <dbReference type="ARBA" id="ARBA00011255"/>
    </source>
</evidence>
<comment type="subunit">
    <text evidence="2 5">Homopentamer.</text>
</comment>
<dbReference type="InterPro" id="IPR010809">
    <property type="entry name" value="FliD_C"/>
</dbReference>
<dbReference type="PANTHER" id="PTHR30288:SF0">
    <property type="entry name" value="FLAGELLAR HOOK-ASSOCIATED PROTEIN 2"/>
    <property type="match status" value="1"/>
</dbReference>
<evidence type="ECO:0000313" key="8">
    <source>
        <dbReference type="EMBL" id="ORL62135.1"/>
    </source>
</evidence>
<dbReference type="OrthoDB" id="9810816at2"/>
<evidence type="ECO:0000256" key="5">
    <source>
        <dbReference type="RuleBase" id="RU362066"/>
    </source>
</evidence>
<comment type="similarity">
    <text evidence="1 5">Belongs to the FliD family.</text>
</comment>
<comment type="caution">
    <text evidence="8">The sequence shown here is derived from an EMBL/GenBank/DDBJ whole genome shotgun (WGS) entry which is preliminary data.</text>
</comment>
<proteinExistence type="inferred from homology"/>
<dbReference type="GO" id="GO:0071973">
    <property type="term" value="P:bacterial-type flagellum-dependent cell motility"/>
    <property type="evidence" value="ECO:0007669"/>
    <property type="project" value="TreeGrafter"/>
</dbReference>
<organism evidence="8 9">
    <name type="scientific">Pseudomonas putida</name>
    <name type="common">Arthrobacter siderocapsulatus</name>
    <dbReference type="NCBI Taxonomy" id="303"/>
    <lineage>
        <taxon>Bacteria</taxon>
        <taxon>Pseudomonadati</taxon>
        <taxon>Pseudomonadota</taxon>
        <taxon>Gammaproteobacteria</taxon>
        <taxon>Pseudomonadales</taxon>
        <taxon>Pseudomonadaceae</taxon>
        <taxon>Pseudomonas</taxon>
    </lineage>
</organism>
<dbReference type="Proteomes" id="UP000193675">
    <property type="component" value="Unassembled WGS sequence"/>
</dbReference>
<keyword evidence="8" id="KW-0969">Cilium</keyword>
<dbReference type="AlphaFoldDB" id="A0A1X0ZS44"/>
<gene>
    <name evidence="8" type="ORF">B7H17_18930</name>
</gene>
<evidence type="ECO:0000259" key="6">
    <source>
        <dbReference type="Pfam" id="PF02465"/>
    </source>
</evidence>
<evidence type="ECO:0000259" key="7">
    <source>
        <dbReference type="Pfam" id="PF07195"/>
    </source>
</evidence>
<keyword evidence="5" id="KW-0964">Secreted</keyword>
<keyword evidence="4 5" id="KW-0975">Bacterial flagellum</keyword>
<dbReference type="PANTHER" id="PTHR30288">
    <property type="entry name" value="FLAGELLAR CAP/ASSEMBLY PROTEIN FLID"/>
    <property type="match status" value="1"/>
</dbReference>
<protein>
    <recommendedName>
        <fullName evidence="5">Flagellar hook-associated protein 2</fullName>
        <shortName evidence="5">HAP2</shortName>
    </recommendedName>
    <alternativeName>
        <fullName evidence="5">Flagellar cap protein</fullName>
    </alternativeName>
</protein>
<dbReference type="EMBL" id="NBWC01000030">
    <property type="protein sequence ID" value="ORL62135.1"/>
    <property type="molecule type" value="Genomic_DNA"/>
</dbReference>
<name>A0A1X0ZS44_PSEPU</name>
<dbReference type="Pfam" id="PF07196">
    <property type="entry name" value="Flagellin_IN"/>
    <property type="match status" value="1"/>
</dbReference>
<feature type="coiled-coil region" evidence="5">
    <location>
        <begin position="388"/>
        <end position="415"/>
    </location>
</feature>
<dbReference type="Pfam" id="PF02465">
    <property type="entry name" value="FliD_N"/>
    <property type="match status" value="1"/>
</dbReference>